<comment type="caution">
    <text evidence="1">The sequence shown here is derived from an EMBL/GenBank/DDBJ whole genome shotgun (WGS) entry which is preliminary data.</text>
</comment>
<evidence type="ECO:0000313" key="1">
    <source>
        <dbReference type="EMBL" id="KAA6384507.1"/>
    </source>
</evidence>
<sequence>MQSNQKNFITAKTIIRFIESDTKNQERKRNEQSDSEQATSVTDIVSTLKSLYDQIRDNNTCKQMIQIPKLLQSLIALACYKIRIHFNKDIDRQSLEVRSRSRHCLWYIQFYGDEQVQSELVNIGFGRVMFITFCTAGGVGEEQDVEISNGLIHISEFLAQLHKGRNNFWQSSFQPLPSLARSTEEQVEEEGTSEELEAQMNNNVNSWNIKYQANDVKAATLNRFINWRQI</sequence>
<organism evidence="1 2">
    <name type="scientific">Streblomastix strix</name>
    <dbReference type="NCBI Taxonomy" id="222440"/>
    <lineage>
        <taxon>Eukaryota</taxon>
        <taxon>Metamonada</taxon>
        <taxon>Preaxostyla</taxon>
        <taxon>Oxymonadida</taxon>
        <taxon>Streblomastigidae</taxon>
        <taxon>Streblomastix</taxon>
    </lineage>
</organism>
<dbReference type="EMBL" id="SNRW01005726">
    <property type="protein sequence ID" value="KAA6384507.1"/>
    <property type="molecule type" value="Genomic_DNA"/>
</dbReference>
<protein>
    <submittedName>
        <fullName evidence="1">Uncharacterized protein</fullName>
    </submittedName>
</protein>
<reference evidence="1 2" key="1">
    <citation type="submission" date="2019-03" db="EMBL/GenBank/DDBJ databases">
        <title>Single cell metagenomics reveals metabolic interactions within the superorganism composed of flagellate Streblomastix strix and complex community of Bacteroidetes bacteria on its surface.</title>
        <authorList>
            <person name="Treitli S.C."/>
            <person name="Kolisko M."/>
            <person name="Husnik F."/>
            <person name="Keeling P."/>
            <person name="Hampl V."/>
        </authorList>
    </citation>
    <scope>NUCLEOTIDE SEQUENCE [LARGE SCALE GENOMIC DNA]</scope>
    <source>
        <strain evidence="1">ST1C</strain>
    </source>
</reference>
<dbReference type="AlphaFoldDB" id="A0A5J4VPD8"/>
<proteinExistence type="predicted"/>
<dbReference type="Proteomes" id="UP000324800">
    <property type="component" value="Unassembled WGS sequence"/>
</dbReference>
<name>A0A5J4VPD8_9EUKA</name>
<gene>
    <name evidence="1" type="ORF">EZS28_019965</name>
</gene>
<evidence type="ECO:0000313" key="2">
    <source>
        <dbReference type="Proteomes" id="UP000324800"/>
    </source>
</evidence>
<accession>A0A5J4VPD8</accession>